<evidence type="ECO:0000256" key="2">
    <source>
        <dbReference type="RuleBase" id="RU003749"/>
    </source>
</evidence>
<dbReference type="PROSITE" id="PS50801">
    <property type="entry name" value="STAS"/>
    <property type="match status" value="1"/>
</dbReference>
<sequence length="120" mass="12643">MDVNSERVGDALIVRIGDERIDAAVAIHFKDAMREAARTPSRRVVLDLSGVGFLDSSGLGAVVGVMKELGPGRPLELAGLTPTVDRVFRLTRMDSVFTIHADASAAVAATAGQDVRRDAG</sequence>
<comment type="caution">
    <text evidence="4">The sequence shown here is derived from an EMBL/GenBank/DDBJ whole genome shotgun (WGS) entry which is preliminary data.</text>
</comment>
<protein>
    <recommendedName>
        <fullName evidence="2">Anti-sigma factor antagonist</fullName>
    </recommendedName>
</protein>
<organism evidence="4 5">
    <name type="scientific">Aliigemmobacter aestuarii</name>
    <dbReference type="NCBI Taxonomy" id="1445661"/>
    <lineage>
        <taxon>Bacteria</taxon>
        <taxon>Pseudomonadati</taxon>
        <taxon>Pseudomonadota</taxon>
        <taxon>Alphaproteobacteria</taxon>
        <taxon>Rhodobacterales</taxon>
        <taxon>Paracoccaceae</taxon>
        <taxon>Aliigemmobacter</taxon>
    </lineage>
</organism>
<dbReference type="Proteomes" id="UP000309450">
    <property type="component" value="Unassembled WGS sequence"/>
</dbReference>
<evidence type="ECO:0000256" key="1">
    <source>
        <dbReference type="ARBA" id="ARBA00009013"/>
    </source>
</evidence>
<accession>A0A4S3MP10</accession>
<name>A0A4S3MP10_9RHOB</name>
<reference evidence="4 5" key="1">
    <citation type="submission" date="2019-04" db="EMBL/GenBank/DDBJ databases">
        <title>Draft genome sequence of Gemmobacter aestuarii sp. nov.</title>
        <authorList>
            <person name="Hameed A."/>
            <person name="Lin S.-Y."/>
            <person name="Shahina M."/>
            <person name="Lai W.-A."/>
            <person name="Young C.-C."/>
        </authorList>
    </citation>
    <scope>NUCLEOTIDE SEQUENCE [LARGE SCALE GENOMIC DNA]</scope>
    <source>
        <strain evidence="4 5">CC-PW-75</strain>
    </source>
</reference>
<dbReference type="Pfam" id="PF01740">
    <property type="entry name" value="STAS"/>
    <property type="match status" value="1"/>
</dbReference>
<dbReference type="CDD" id="cd07043">
    <property type="entry name" value="STAS_anti-anti-sigma_factors"/>
    <property type="match status" value="1"/>
</dbReference>
<keyword evidence="5" id="KW-1185">Reference proteome</keyword>
<evidence type="ECO:0000313" key="5">
    <source>
        <dbReference type="Proteomes" id="UP000309450"/>
    </source>
</evidence>
<gene>
    <name evidence="4" type="ORF">E7811_10465</name>
</gene>
<dbReference type="NCBIfam" id="TIGR00377">
    <property type="entry name" value="ant_ant_sig"/>
    <property type="match status" value="1"/>
</dbReference>
<comment type="similarity">
    <text evidence="1 2">Belongs to the anti-sigma-factor antagonist family.</text>
</comment>
<dbReference type="RefSeq" id="WP_136394576.1">
    <property type="nucleotide sequence ID" value="NZ_SSND01000002.1"/>
</dbReference>
<dbReference type="Gene3D" id="3.30.750.24">
    <property type="entry name" value="STAS domain"/>
    <property type="match status" value="1"/>
</dbReference>
<dbReference type="PANTHER" id="PTHR33495">
    <property type="entry name" value="ANTI-SIGMA FACTOR ANTAGONIST TM_1081-RELATED-RELATED"/>
    <property type="match status" value="1"/>
</dbReference>
<feature type="domain" description="STAS" evidence="3">
    <location>
        <begin position="21"/>
        <end position="110"/>
    </location>
</feature>
<dbReference type="EMBL" id="SSND01000002">
    <property type="protein sequence ID" value="THD83683.1"/>
    <property type="molecule type" value="Genomic_DNA"/>
</dbReference>
<dbReference type="SUPFAM" id="SSF52091">
    <property type="entry name" value="SpoIIaa-like"/>
    <property type="match status" value="1"/>
</dbReference>
<dbReference type="PANTHER" id="PTHR33495:SF2">
    <property type="entry name" value="ANTI-SIGMA FACTOR ANTAGONIST TM_1081-RELATED"/>
    <property type="match status" value="1"/>
</dbReference>
<evidence type="ECO:0000259" key="3">
    <source>
        <dbReference type="PROSITE" id="PS50801"/>
    </source>
</evidence>
<dbReference type="InterPro" id="IPR036513">
    <property type="entry name" value="STAS_dom_sf"/>
</dbReference>
<dbReference type="GO" id="GO:0043856">
    <property type="term" value="F:anti-sigma factor antagonist activity"/>
    <property type="evidence" value="ECO:0007669"/>
    <property type="project" value="InterPro"/>
</dbReference>
<proteinExistence type="inferred from homology"/>
<dbReference type="InterPro" id="IPR002645">
    <property type="entry name" value="STAS_dom"/>
</dbReference>
<dbReference type="InterPro" id="IPR003658">
    <property type="entry name" value="Anti-sigma_ant"/>
</dbReference>
<dbReference type="AlphaFoldDB" id="A0A4S3MP10"/>
<dbReference type="OrthoDB" id="9796076at2"/>
<evidence type="ECO:0000313" key="4">
    <source>
        <dbReference type="EMBL" id="THD83683.1"/>
    </source>
</evidence>